<feature type="region of interest" description="Disordered" evidence="2">
    <location>
        <begin position="695"/>
        <end position="763"/>
    </location>
</feature>
<evidence type="ECO:0000313" key="4">
    <source>
        <dbReference type="Proteomes" id="UP000612055"/>
    </source>
</evidence>
<feature type="compositionally biased region" description="Polar residues" evidence="2">
    <location>
        <begin position="753"/>
        <end position="762"/>
    </location>
</feature>
<dbReference type="InterPro" id="IPR032675">
    <property type="entry name" value="LRR_dom_sf"/>
</dbReference>
<feature type="compositionally biased region" description="Low complexity" evidence="2">
    <location>
        <begin position="718"/>
        <end position="732"/>
    </location>
</feature>
<dbReference type="PANTHER" id="PTHR16134:SF119">
    <property type="entry name" value="AT02038P-RELATED"/>
    <property type="match status" value="1"/>
</dbReference>
<comment type="subcellular location">
    <subcellularLocation>
        <location evidence="1">Cytoplasm</location>
        <location evidence="1">Cytoskeleton</location>
        <location evidence="1">Cilium axoneme</location>
    </subcellularLocation>
</comment>
<evidence type="ECO:0000256" key="2">
    <source>
        <dbReference type="SAM" id="MobiDB-lite"/>
    </source>
</evidence>
<sequence length="925" mass="93793">MTIASLFRCFGGGDRALPNVASAPRSRDTPAASGRPHAIAAPQIPLFVVAPQIWDFLSRPDKSALRQASREGRQVCDQLLECVLVADGAGAELLHQSSASADTRVDFALQAPGKSLQRLVSSGAQPSRVLISFGDGAESKRLSLGLAAIRALSAAHPTPDSELLHILLLGVPLSPDVVRALQSLLHLQPAPALATSTSPGVAASPSGKMLYAMPSGRFSIEGTAAVSSPKSTTDGALDKPSTILPPPLRIELIGEDFTKPASASSLESLVDSAAPRLEALTLRGCAGWPSRLVAHLQHCQRLKHLTVSFASLGPAAISYHMRLKKVSVLRQAGNPKAAAAAAQAAVAAANAASAVPNFPPAAGDAAAATAVRAVGGLKQLRSLELRGTSFHASSSAPCATPQVLTCALHSLTALTRLVLEGLPSVGPLLAARATGTTSTYPASMPNIAAASMASSVTSTTSTIAPPSARPSSSGYMPANNGPLAMLRILVLPDSGVTPEEMSALALATPKLAVLTLGALGRGPVAGIKDAAERSAAAKAAAHPVEALGLPPALHALRVLRSRPTLRTLRALRRTLDARTAASLAVAASHMGTMPSTAAAAVPRVTISVPGVELDMPEVEFDPLQALLHSGDGVMRSSFAPHSAEALAGVLRMLAAAAPHSSGGGSSSSDDDPASWQPIRRFVIHNDQGSLTATATETAGAEAESDSPPPSASVARQLAAASTGSGGADASDCGSGGGETVGARSTDPGIGATSADSEATDGTASGLKGHVAWIQALVHMPDLTDLELYGIGLQRPDLEALARVGSLRALSISACELEPEGLPLLAALPSLERLELIRCVPRATARDSTAGDGDRGRTNPGRSLLALCEAAPALKRLYLMRGVGAGGGGGPFGGGDGPLGAAWLQRQIEGGAVRGSGAPWPAVAWD</sequence>
<evidence type="ECO:0000256" key="1">
    <source>
        <dbReference type="ARBA" id="ARBA00004430"/>
    </source>
</evidence>
<dbReference type="PANTHER" id="PTHR16134">
    <property type="entry name" value="F-BOX/TPR REPEAT PROTEIN POF3"/>
    <property type="match status" value="1"/>
</dbReference>
<comment type="caution">
    <text evidence="3">The sequence shown here is derived from an EMBL/GenBank/DDBJ whole genome shotgun (WGS) entry which is preliminary data.</text>
</comment>
<keyword evidence="4" id="KW-1185">Reference proteome</keyword>
<dbReference type="Gene3D" id="3.80.10.10">
    <property type="entry name" value="Ribonuclease Inhibitor"/>
    <property type="match status" value="2"/>
</dbReference>
<protein>
    <submittedName>
        <fullName evidence="3">Uncharacterized protein</fullName>
    </submittedName>
</protein>
<dbReference type="OrthoDB" id="543114at2759"/>
<dbReference type="GO" id="GO:0005930">
    <property type="term" value="C:axoneme"/>
    <property type="evidence" value="ECO:0007669"/>
    <property type="project" value="UniProtKB-SubCell"/>
</dbReference>
<name>A0A836C104_9CHLO</name>
<gene>
    <name evidence="3" type="ORF">HYH03_006956</name>
</gene>
<dbReference type="EMBL" id="JAEHOE010000027">
    <property type="protein sequence ID" value="KAG2495024.1"/>
    <property type="molecule type" value="Genomic_DNA"/>
</dbReference>
<organism evidence="3 4">
    <name type="scientific">Edaphochlamys debaryana</name>
    <dbReference type="NCBI Taxonomy" id="47281"/>
    <lineage>
        <taxon>Eukaryota</taxon>
        <taxon>Viridiplantae</taxon>
        <taxon>Chlorophyta</taxon>
        <taxon>core chlorophytes</taxon>
        <taxon>Chlorophyceae</taxon>
        <taxon>CS clade</taxon>
        <taxon>Chlamydomonadales</taxon>
        <taxon>Chlamydomonadales incertae sedis</taxon>
        <taxon>Edaphochlamys</taxon>
    </lineage>
</organism>
<reference evidence="3" key="1">
    <citation type="journal article" date="2020" name="bioRxiv">
        <title>Comparative genomics of Chlamydomonas.</title>
        <authorList>
            <person name="Craig R.J."/>
            <person name="Hasan A.R."/>
            <person name="Ness R.W."/>
            <person name="Keightley P.D."/>
        </authorList>
    </citation>
    <scope>NUCLEOTIDE SEQUENCE</scope>
    <source>
        <strain evidence="3">CCAP 11/70</strain>
    </source>
</reference>
<dbReference type="Proteomes" id="UP000612055">
    <property type="component" value="Unassembled WGS sequence"/>
</dbReference>
<dbReference type="SUPFAM" id="SSF52047">
    <property type="entry name" value="RNI-like"/>
    <property type="match status" value="1"/>
</dbReference>
<accession>A0A836C104</accession>
<evidence type="ECO:0000313" key="3">
    <source>
        <dbReference type="EMBL" id="KAG2495024.1"/>
    </source>
</evidence>
<dbReference type="AlphaFoldDB" id="A0A836C104"/>
<proteinExistence type="predicted"/>